<name>A0AA38L977_TAXCH</name>
<comment type="caution">
    <text evidence="2">The sequence shown here is derived from an EMBL/GenBank/DDBJ whole genome shotgun (WGS) entry which is preliminary data.</text>
</comment>
<sequence length="78" mass="8643">VYGLSWIVLVGLILLFKVFTFSQKVSVNFQLLLRFIQGITFISVVTGLVIVVLLTRLTLPDLFASVLAFIPTGWGILC</sequence>
<feature type="non-terminal residue" evidence="2">
    <location>
        <position position="78"/>
    </location>
</feature>
<gene>
    <name evidence="2" type="ORF">KI387_024920</name>
</gene>
<dbReference type="Proteomes" id="UP000824469">
    <property type="component" value="Unassembled WGS sequence"/>
</dbReference>
<organism evidence="2 3">
    <name type="scientific">Taxus chinensis</name>
    <name type="common">Chinese yew</name>
    <name type="synonym">Taxus wallichiana var. chinensis</name>
    <dbReference type="NCBI Taxonomy" id="29808"/>
    <lineage>
        <taxon>Eukaryota</taxon>
        <taxon>Viridiplantae</taxon>
        <taxon>Streptophyta</taxon>
        <taxon>Embryophyta</taxon>
        <taxon>Tracheophyta</taxon>
        <taxon>Spermatophyta</taxon>
        <taxon>Pinopsida</taxon>
        <taxon>Pinidae</taxon>
        <taxon>Conifers II</taxon>
        <taxon>Cupressales</taxon>
        <taxon>Taxaceae</taxon>
        <taxon>Taxus</taxon>
    </lineage>
</organism>
<protein>
    <submittedName>
        <fullName evidence="2">Uncharacterized protein</fullName>
    </submittedName>
</protein>
<evidence type="ECO:0000313" key="2">
    <source>
        <dbReference type="EMBL" id="KAH9316293.1"/>
    </source>
</evidence>
<evidence type="ECO:0000256" key="1">
    <source>
        <dbReference type="SAM" id="Phobius"/>
    </source>
</evidence>
<feature type="transmembrane region" description="Helical" evidence="1">
    <location>
        <begin position="6"/>
        <end position="22"/>
    </location>
</feature>
<accession>A0AA38L977</accession>
<keyword evidence="1" id="KW-0472">Membrane</keyword>
<evidence type="ECO:0000313" key="3">
    <source>
        <dbReference type="Proteomes" id="UP000824469"/>
    </source>
</evidence>
<feature type="transmembrane region" description="Helical" evidence="1">
    <location>
        <begin position="31"/>
        <end position="53"/>
    </location>
</feature>
<keyword evidence="3" id="KW-1185">Reference proteome</keyword>
<dbReference type="EMBL" id="JAHRHJ020000005">
    <property type="protein sequence ID" value="KAH9316293.1"/>
    <property type="molecule type" value="Genomic_DNA"/>
</dbReference>
<proteinExistence type="predicted"/>
<keyword evidence="1" id="KW-0812">Transmembrane</keyword>
<dbReference type="AlphaFoldDB" id="A0AA38L977"/>
<feature type="non-terminal residue" evidence="2">
    <location>
        <position position="1"/>
    </location>
</feature>
<keyword evidence="1" id="KW-1133">Transmembrane helix</keyword>
<reference evidence="2 3" key="1">
    <citation type="journal article" date="2021" name="Nat. Plants">
        <title>The Taxus genome provides insights into paclitaxel biosynthesis.</title>
        <authorList>
            <person name="Xiong X."/>
            <person name="Gou J."/>
            <person name="Liao Q."/>
            <person name="Li Y."/>
            <person name="Zhou Q."/>
            <person name="Bi G."/>
            <person name="Li C."/>
            <person name="Du R."/>
            <person name="Wang X."/>
            <person name="Sun T."/>
            <person name="Guo L."/>
            <person name="Liang H."/>
            <person name="Lu P."/>
            <person name="Wu Y."/>
            <person name="Zhang Z."/>
            <person name="Ro D.K."/>
            <person name="Shang Y."/>
            <person name="Huang S."/>
            <person name="Yan J."/>
        </authorList>
    </citation>
    <scope>NUCLEOTIDE SEQUENCE [LARGE SCALE GENOMIC DNA]</scope>
    <source>
        <strain evidence="2">Ta-2019</strain>
    </source>
</reference>